<keyword evidence="3 6" id="KW-0812">Transmembrane</keyword>
<evidence type="ECO:0000256" key="2">
    <source>
        <dbReference type="ARBA" id="ARBA00022475"/>
    </source>
</evidence>
<evidence type="ECO:0000256" key="4">
    <source>
        <dbReference type="ARBA" id="ARBA00022989"/>
    </source>
</evidence>
<keyword evidence="2" id="KW-1003">Cell membrane</keyword>
<evidence type="ECO:0000259" key="7">
    <source>
        <dbReference type="Pfam" id="PF00482"/>
    </source>
</evidence>
<dbReference type="Proteomes" id="UP000283497">
    <property type="component" value="Unassembled WGS sequence"/>
</dbReference>
<proteinExistence type="predicted"/>
<dbReference type="InterPro" id="IPR018076">
    <property type="entry name" value="T2SS_GspF_dom"/>
</dbReference>
<evidence type="ECO:0000313" key="9">
    <source>
        <dbReference type="Proteomes" id="UP000283497"/>
    </source>
</evidence>
<dbReference type="Pfam" id="PF00482">
    <property type="entry name" value="T2SSF"/>
    <property type="match status" value="1"/>
</dbReference>
<evidence type="ECO:0000256" key="3">
    <source>
        <dbReference type="ARBA" id="ARBA00022692"/>
    </source>
</evidence>
<protein>
    <recommendedName>
        <fullName evidence="7">Type II secretion system protein GspF domain-containing protein</fullName>
    </recommendedName>
</protein>
<evidence type="ECO:0000256" key="6">
    <source>
        <dbReference type="SAM" id="Phobius"/>
    </source>
</evidence>
<reference evidence="8 9" key="1">
    <citation type="submission" date="2018-08" db="EMBL/GenBank/DDBJ databases">
        <title>A genome reference for cultivated species of the human gut microbiota.</title>
        <authorList>
            <person name="Zou Y."/>
            <person name="Xue W."/>
            <person name="Luo G."/>
        </authorList>
    </citation>
    <scope>NUCLEOTIDE SEQUENCE [LARGE SCALE GENOMIC DNA]</scope>
    <source>
        <strain evidence="8 9">AF45-14BH</strain>
    </source>
</reference>
<feature type="domain" description="Type II secretion system protein GspF" evidence="7">
    <location>
        <begin position="156"/>
        <end position="283"/>
    </location>
</feature>
<gene>
    <name evidence="8" type="ORF">DW068_07640</name>
</gene>
<comment type="caution">
    <text evidence="8">The sequence shown here is derived from an EMBL/GenBank/DDBJ whole genome shotgun (WGS) entry which is preliminary data.</text>
</comment>
<feature type="transmembrane region" description="Helical" evidence="6">
    <location>
        <begin position="6"/>
        <end position="26"/>
    </location>
</feature>
<evidence type="ECO:0000256" key="1">
    <source>
        <dbReference type="ARBA" id="ARBA00004651"/>
    </source>
</evidence>
<keyword evidence="5 6" id="KW-0472">Membrane</keyword>
<accession>A0A415G7J2</accession>
<sequence length="294" mass="33558">MGDTSIIIAFLIGLGMFLFILSFAIMQYDRATKRSAFSKNLHDEWLFKDFYLKTYSALFGYKDPNEVAIKMGIKIEDYYKNCQVLRITPKPKKIIMYTICGICCFCISFILAILWNPIVLLAGVMLFVVFAVTEQDTIKSRANDMRTQIQDDLPRFLDLLKTELSIGLAVENAIYILCSKYDCLLSKEFLEALNKSEMGLDGWQKALEDISEKYDVESLSNFVMDITTSYRKGVNVATSVTREAEEVKKKYILDIKERAGKVTNLILIPIAIFQFIPLIAFLMFPAITSVFNGF</sequence>
<evidence type="ECO:0000313" key="8">
    <source>
        <dbReference type="EMBL" id="RHK39451.1"/>
    </source>
</evidence>
<dbReference type="EMBL" id="QRNJ01000025">
    <property type="protein sequence ID" value="RHK39451.1"/>
    <property type="molecule type" value="Genomic_DNA"/>
</dbReference>
<dbReference type="PANTHER" id="PTHR35007:SF2">
    <property type="entry name" value="PILUS ASSEMBLE PROTEIN"/>
    <property type="match status" value="1"/>
</dbReference>
<evidence type="ECO:0000256" key="5">
    <source>
        <dbReference type="ARBA" id="ARBA00023136"/>
    </source>
</evidence>
<keyword evidence="4 6" id="KW-1133">Transmembrane helix</keyword>
<comment type="subcellular location">
    <subcellularLocation>
        <location evidence="1">Cell membrane</location>
        <topology evidence="1">Multi-pass membrane protein</topology>
    </subcellularLocation>
</comment>
<feature type="transmembrane region" description="Helical" evidence="6">
    <location>
        <begin position="265"/>
        <end position="287"/>
    </location>
</feature>
<organism evidence="8 9">
    <name type="scientific">Anaerobutyricum hallii</name>
    <dbReference type="NCBI Taxonomy" id="39488"/>
    <lineage>
        <taxon>Bacteria</taxon>
        <taxon>Bacillati</taxon>
        <taxon>Bacillota</taxon>
        <taxon>Clostridia</taxon>
        <taxon>Lachnospirales</taxon>
        <taxon>Lachnospiraceae</taxon>
        <taxon>Anaerobutyricum</taxon>
    </lineage>
</organism>
<name>A0A415G7J2_9FIRM</name>
<feature type="transmembrane region" description="Helical" evidence="6">
    <location>
        <begin position="94"/>
        <end position="114"/>
    </location>
</feature>
<dbReference type="PANTHER" id="PTHR35007">
    <property type="entry name" value="INTEGRAL MEMBRANE PROTEIN-RELATED"/>
    <property type="match status" value="1"/>
</dbReference>
<feature type="transmembrane region" description="Helical" evidence="6">
    <location>
        <begin position="120"/>
        <end position="138"/>
    </location>
</feature>
<dbReference type="GO" id="GO:0005886">
    <property type="term" value="C:plasma membrane"/>
    <property type="evidence" value="ECO:0007669"/>
    <property type="project" value="UniProtKB-SubCell"/>
</dbReference>
<dbReference type="RefSeq" id="WP_118314477.1">
    <property type="nucleotide sequence ID" value="NZ_QRNJ01000025.1"/>
</dbReference>
<dbReference type="AlphaFoldDB" id="A0A415G7J2"/>